<feature type="region of interest" description="Disordered" evidence="1">
    <location>
        <begin position="191"/>
        <end position="231"/>
    </location>
</feature>
<protein>
    <submittedName>
        <fullName evidence="2">Uncharacterized protein</fullName>
    </submittedName>
</protein>
<dbReference type="HOGENOM" id="CLU_362577_0_0_1"/>
<feature type="region of interest" description="Disordered" evidence="1">
    <location>
        <begin position="258"/>
        <end position="289"/>
    </location>
</feature>
<dbReference type="FunCoup" id="G0MLQ6">
    <property type="interactions" value="1049"/>
</dbReference>
<dbReference type="Proteomes" id="UP000008068">
    <property type="component" value="Unassembled WGS sequence"/>
</dbReference>
<gene>
    <name evidence="2" type="ORF">CAEBREN_26128</name>
</gene>
<accession>G0MLQ6</accession>
<evidence type="ECO:0000256" key="1">
    <source>
        <dbReference type="SAM" id="MobiDB-lite"/>
    </source>
</evidence>
<dbReference type="OrthoDB" id="5876950at2759"/>
<proteinExistence type="predicted"/>
<dbReference type="AlphaFoldDB" id="G0MLQ6"/>
<evidence type="ECO:0000313" key="3">
    <source>
        <dbReference type="Proteomes" id="UP000008068"/>
    </source>
</evidence>
<name>G0MLQ6_CAEBE</name>
<feature type="compositionally biased region" description="Polar residues" evidence="1">
    <location>
        <begin position="412"/>
        <end position="425"/>
    </location>
</feature>
<feature type="region of interest" description="Disordered" evidence="1">
    <location>
        <begin position="327"/>
        <end position="460"/>
    </location>
</feature>
<evidence type="ECO:0000313" key="2">
    <source>
        <dbReference type="EMBL" id="EGT35651.1"/>
    </source>
</evidence>
<reference evidence="3" key="1">
    <citation type="submission" date="2011-07" db="EMBL/GenBank/DDBJ databases">
        <authorList>
            <consortium name="Caenorhabditis brenneri Sequencing and Analysis Consortium"/>
            <person name="Wilson R.K."/>
        </authorList>
    </citation>
    <scope>NUCLEOTIDE SEQUENCE [LARGE SCALE GENOMIC DNA]</scope>
    <source>
        <strain evidence="3">PB2801</strain>
    </source>
</reference>
<organism evidence="3">
    <name type="scientific">Caenorhabditis brenneri</name>
    <name type="common">Nematode worm</name>
    <dbReference type="NCBI Taxonomy" id="135651"/>
    <lineage>
        <taxon>Eukaryota</taxon>
        <taxon>Metazoa</taxon>
        <taxon>Ecdysozoa</taxon>
        <taxon>Nematoda</taxon>
        <taxon>Chromadorea</taxon>
        <taxon>Rhabditida</taxon>
        <taxon>Rhabditina</taxon>
        <taxon>Rhabditomorpha</taxon>
        <taxon>Rhabditoidea</taxon>
        <taxon>Rhabditidae</taxon>
        <taxon>Peloderinae</taxon>
        <taxon>Caenorhabditis</taxon>
    </lineage>
</organism>
<feature type="region of interest" description="Disordered" evidence="1">
    <location>
        <begin position="565"/>
        <end position="585"/>
    </location>
</feature>
<dbReference type="OMA" id="TIFNCED"/>
<dbReference type="EMBL" id="GL379800">
    <property type="protein sequence ID" value="EGT35651.1"/>
    <property type="molecule type" value="Genomic_DNA"/>
</dbReference>
<feature type="compositionally biased region" description="Basic and acidic residues" evidence="1">
    <location>
        <begin position="328"/>
        <end position="339"/>
    </location>
</feature>
<feature type="compositionally biased region" description="Low complexity" evidence="1">
    <location>
        <begin position="269"/>
        <end position="279"/>
    </location>
</feature>
<keyword evidence="3" id="KW-1185">Reference proteome</keyword>
<sequence>MDVSLKTVMNSLVNRMQNLIDYLPEGQTKTKVQTQLFNLVAMSTRTPSFETYPNSSTTPNPFFYSNPPTYSNPPAHQTKFNPSDLLNCFNISSISTTDLLALATQTVGSVACSRFQICSFSDLAQNPCLGSMNITEKQYESVVQKTIGGILKDRILGSGSRGGGGGGRFRRTVEPEDVTPVMKMDGREDLDMNYGEIDSEDVLRRKMEEEEESKVSDGAKSMEEGSGATQKAQKILEFSGAESMDPEGPKIQKRIQKILESSGEGSGAGSRDSSPVAPKKPTKKRKTVPDCCDYTLETHEFPTTNPPPTMPQMVFDFTKDPVQIIGIERPEASESERQAAQKYIAKMQEQLDKKSMEGSGSGSMDPSEVDLLESSSDSRDRPGNGCCDYTTEDGFLSSGAGSMDPEDPGTEDPNQGSQDDSGVKSQDSEAPETKDSEQESSGSIGSMDPENPESTIPDPELLSQNHFSEALGYFGGSSLLHYPLNSSIVEYGISFLNSSDPLKRKLEKILPELGSEFSLMDLLKHLNISELDPSILESLGSIFGVGGSEISGILKELAGGGADLNSMLKKNSPESSSGSSPSPPSATIPTAILNAIKSNDTASLVSNAMSFLKENPNILEKFKNF</sequence>
<dbReference type="eggNOG" id="ENOG502T361">
    <property type="taxonomic scope" value="Eukaryota"/>
</dbReference>
<dbReference type="InParanoid" id="G0MLQ6"/>
<feature type="compositionally biased region" description="Basic and acidic residues" evidence="1">
    <location>
        <begin position="201"/>
        <end position="223"/>
    </location>
</feature>